<dbReference type="EMBL" id="VSRR010028137">
    <property type="protein sequence ID" value="MPC68629.1"/>
    <property type="molecule type" value="Genomic_DNA"/>
</dbReference>
<reference evidence="1 2" key="1">
    <citation type="submission" date="2019-05" db="EMBL/GenBank/DDBJ databases">
        <title>Another draft genome of Portunus trituberculatus and its Hox gene families provides insights of decapod evolution.</title>
        <authorList>
            <person name="Jeong J.-H."/>
            <person name="Song I."/>
            <person name="Kim S."/>
            <person name="Choi T."/>
            <person name="Kim D."/>
            <person name="Ryu S."/>
            <person name="Kim W."/>
        </authorList>
    </citation>
    <scope>NUCLEOTIDE SEQUENCE [LARGE SCALE GENOMIC DNA]</scope>
    <source>
        <tissue evidence="1">Muscle</tissue>
    </source>
</reference>
<evidence type="ECO:0000313" key="1">
    <source>
        <dbReference type="EMBL" id="MPC68629.1"/>
    </source>
</evidence>
<accession>A0A5B7HFZ6</accession>
<sequence>MLSSSVLPFFHPFPSPTFVLATTTIVLAPIGTTCCAGLERSDVTGEPRGSPCGRQGTTKFEFKSPSVHSVVRGHPITKREFRQAEIRQVL</sequence>
<evidence type="ECO:0000313" key="2">
    <source>
        <dbReference type="Proteomes" id="UP000324222"/>
    </source>
</evidence>
<organism evidence="1 2">
    <name type="scientific">Portunus trituberculatus</name>
    <name type="common">Swimming crab</name>
    <name type="synonym">Neptunus trituberculatus</name>
    <dbReference type="NCBI Taxonomy" id="210409"/>
    <lineage>
        <taxon>Eukaryota</taxon>
        <taxon>Metazoa</taxon>
        <taxon>Ecdysozoa</taxon>
        <taxon>Arthropoda</taxon>
        <taxon>Crustacea</taxon>
        <taxon>Multicrustacea</taxon>
        <taxon>Malacostraca</taxon>
        <taxon>Eumalacostraca</taxon>
        <taxon>Eucarida</taxon>
        <taxon>Decapoda</taxon>
        <taxon>Pleocyemata</taxon>
        <taxon>Brachyura</taxon>
        <taxon>Eubrachyura</taxon>
        <taxon>Portunoidea</taxon>
        <taxon>Portunidae</taxon>
        <taxon>Portuninae</taxon>
        <taxon>Portunus</taxon>
    </lineage>
</organism>
<protein>
    <submittedName>
        <fullName evidence="1">Uncharacterized protein</fullName>
    </submittedName>
</protein>
<dbReference type="AlphaFoldDB" id="A0A5B7HFZ6"/>
<dbReference type="Proteomes" id="UP000324222">
    <property type="component" value="Unassembled WGS sequence"/>
</dbReference>
<comment type="caution">
    <text evidence="1">The sequence shown here is derived from an EMBL/GenBank/DDBJ whole genome shotgun (WGS) entry which is preliminary data.</text>
</comment>
<gene>
    <name evidence="1" type="ORF">E2C01_062833</name>
</gene>
<keyword evidence="2" id="KW-1185">Reference proteome</keyword>
<dbReference type="OrthoDB" id="2215036at2759"/>
<name>A0A5B7HFZ6_PORTR</name>
<proteinExistence type="predicted"/>